<keyword evidence="13 19" id="KW-1133">Transmembrane helix</keyword>
<dbReference type="FunFam" id="1.10.510.10:FF:000146">
    <property type="entry name" value="LRR receptor-like serine/threonine-protein kinase IOS1"/>
    <property type="match status" value="1"/>
</dbReference>
<keyword evidence="6" id="KW-0808">Transferase</keyword>
<keyword evidence="8 20" id="KW-0732">Signal</keyword>
<feature type="transmembrane region" description="Helical" evidence="19">
    <location>
        <begin position="659"/>
        <end position="681"/>
    </location>
</feature>
<evidence type="ECO:0000256" key="14">
    <source>
        <dbReference type="ARBA" id="ARBA00023136"/>
    </source>
</evidence>
<evidence type="ECO:0000256" key="5">
    <source>
        <dbReference type="ARBA" id="ARBA00022614"/>
    </source>
</evidence>
<name>A0A4D6N7Z6_VIGUN</name>
<dbReference type="InterPro" id="IPR032675">
    <property type="entry name" value="LRR_dom_sf"/>
</dbReference>
<evidence type="ECO:0000256" key="4">
    <source>
        <dbReference type="ARBA" id="ARBA00022553"/>
    </source>
</evidence>
<accession>A0A4D6N7Z6</accession>
<dbReference type="PANTHER" id="PTHR45631:SF202">
    <property type="entry name" value="SENESCENCE-INDUCED RECEPTOR-LIKE SERINE_THREONINE-PROTEIN KINASE"/>
    <property type="match status" value="1"/>
</dbReference>
<dbReference type="SUPFAM" id="SSF56112">
    <property type="entry name" value="Protein kinase-like (PK-like)"/>
    <property type="match status" value="1"/>
</dbReference>
<comment type="catalytic activity">
    <reaction evidence="16">
        <text>L-threonyl-[protein] + ATP = O-phospho-L-threonyl-[protein] + ADP + H(+)</text>
        <dbReference type="Rhea" id="RHEA:46608"/>
        <dbReference type="Rhea" id="RHEA-COMP:11060"/>
        <dbReference type="Rhea" id="RHEA-COMP:11605"/>
        <dbReference type="ChEBI" id="CHEBI:15378"/>
        <dbReference type="ChEBI" id="CHEBI:30013"/>
        <dbReference type="ChEBI" id="CHEBI:30616"/>
        <dbReference type="ChEBI" id="CHEBI:61977"/>
        <dbReference type="ChEBI" id="CHEBI:456216"/>
        <dbReference type="EC" id="2.7.11.1"/>
    </reaction>
</comment>
<dbReference type="EC" id="2.7.11.1" evidence="2"/>
<dbReference type="EMBL" id="CP039354">
    <property type="protein sequence ID" value="QCE09022.1"/>
    <property type="molecule type" value="Genomic_DNA"/>
</dbReference>
<keyword evidence="14 19" id="KW-0472">Membrane</keyword>
<protein>
    <recommendedName>
        <fullName evidence="2">non-specific serine/threonine protein kinase</fullName>
        <ecNumber evidence="2">2.7.11.1</ecNumber>
    </recommendedName>
</protein>
<keyword evidence="10 18" id="KW-0547">Nucleotide-binding</keyword>
<feature type="chain" id="PRO_5020034722" description="non-specific serine/threonine protein kinase" evidence="20">
    <location>
        <begin position="20"/>
        <end position="1034"/>
    </location>
</feature>
<dbReference type="GO" id="GO:0005524">
    <property type="term" value="F:ATP binding"/>
    <property type="evidence" value="ECO:0007669"/>
    <property type="project" value="UniProtKB-UniRule"/>
</dbReference>
<dbReference type="GO" id="GO:0016020">
    <property type="term" value="C:membrane"/>
    <property type="evidence" value="ECO:0007669"/>
    <property type="project" value="UniProtKB-SubCell"/>
</dbReference>
<evidence type="ECO:0000256" key="16">
    <source>
        <dbReference type="ARBA" id="ARBA00047899"/>
    </source>
</evidence>
<proteinExistence type="predicted"/>
<evidence type="ECO:0000256" key="9">
    <source>
        <dbReference type="ARBA" id="ARBA00022737"/>
    </source>
</evidence>
<dbReference type="Pfam" id="PF07714">
    <property type="entry name" value="PK_Tyr_Ser-Thr"/>
    <property type="match status" value="1"/>
</dbReference>
<reference evidence="22 23" key="1">
    <citation type="submission" date="2019-04" db="EMBL/GenBank/DDBJ databases">
        <title>An improved genome assembly and genetic linkage map for asparagus bean, Vigna unguiculata ssp. sesquipedialis.</title>
        <authorList>
            <person name="Xia Q."/>
            <person name="Zhang R."/>
            <person name="Dong Y."/>
        </authorList>
    </citation>
    <scope>NUCLEOTIDE SEQUENCE [LARGE SCALE GENOMIC DNA]</scope>
    <source>
        <tissue evidence="22">Leaf</tissue>
    </source>
</reference>
<dbReference type="PROSITE" id="PS50011">
    <property type="entry name" value="PROTEIN_KINASE_DOM"/>
    <property type="match status" value="1"/>
</dbReference>
<feature type="signal peptide" evidence="20">
    <location>
        <begin position="1"/>
        <end position="19"/>
    </location>
</feature>
<evidence type="ECO:0000256" key="1">
    <source>
        <dbReference type="ARBA" id="ARBA00004167"/>
    </source>
</evidence>
<dbReference type="InterPro" id="IPR001245">
    <property type="entry name" value="Ser-Thr/Tyr_kinase_cat_dom"/>
</dbReference>
<evidence type="ECO:0000256" key="20">
    <source>
        <dbReference type="SAM" id="SignalP"/>
    </source>
</evidence>
<keyword evidence="15 22" id="KW-0675">Receptor</keyword>
<evidence type="ECO:0000256" key="17">
    <source>
        <dbReference type="ARBA" id="ARBA00048679"/>
    </source>
</evidence>
<evidence type="ECO:0000256" key="11">
    <source>
        <dbReference type="ARBA" id="ARBA00022777"/>
    </source>
</evidence>
<dbReference type="Pfam" id="PF12819">
    <property type="entry name" value="Malectin_like"/>
    <property type="match status" value="1"/>
</dbReference>
<dbReference type="Pfam" id="PF00560">
    <property type="entry name" value="LRR_1"/>
    <property type="match status" value="1"/>
</dbReference>
<dbReference type="Gene3D" id="3.80.10.10">
    <property type="entry name" value="Ribonuclease Inhibitor"/>
    <property type="match status" value="2"/>
</dbReference>
<keyword evidence="4" id="KW-0597">Phosphoprotein</keyword>
<evidence type="ECO:0000256" key="2">
    <source>
        <dbReference type="ARBA" id="ARBA00012513"/>
    </source>
</evidence>
<dbReference type="PROSITE" id="PS00108">
    <property type="entry name" value="PROTEIN_KINASE_ST"/>
    <property type="match status" value="1"/>
</dbReference>
<keyword evidence="9" id="KW-0677">Repeat</keyword>
<dbReference type="AlphaFoldDB" id="A0A4D6N7Z6"/>
<dbReference type="PANTHER" id="PTHR45631">
    <property type="entry name" value="OS07G0107800 PROTEIN-RELATED"/>
    <property type="match status" value="1"/>
</dbReference>
<feature type="domain" description="Protein kinase" evidence="21">
    <location>
        <begin position="726"/>
        <end position="999"/>
    </location>
</feature>
<keyword evidence="5" id="KW-0433">Leucine-rich repeat</keyword>
<keyword evidence="23" id="KW-1185">Reference proteome</keyword>
<evidence type="ECO:0000256" key="6">
    <source>
        <dbReference type="ARBA" id="ARBA00022679"/>
    </source>
</evidence>
<dbReference type="InterPro" id="IPR011009">
    <property type="entry name" value="Kinase-like_dom_sf"/>
</dbReference>
<comment type="subcellular location">
    <subcellularLocation>
        <location evidence="1">Membrane</location>
        <topology evidence="1">Single-pass membrane protein</topology>
    </subcellularLocation>
</comment>
<dbReference type="InterPro" id="IPR000719">
    <property type="entry name" value="Prot_kinase_dom"/>
</dbReference>
<feature type="transmembrane region" description="Helical" evidence="19">
    <location>
        <begin position="484"/>
        <end position="509"/>
    </location>
</feature>
<evidence type="ECO:0000256" key="12">
    <source>
        <dbReference type="ARBA" id="ARBA00022840"/>
    </source>
</evidence>
<keyword evidence="12 18" id="KW-0067">ATP-binding</keyword>
<dbReference type="InterPro" id="IPR024788">
    <property type="entry name" value="Malectin-like_Carb-bd_dom"/>
</dbReference>
<evidence type="ECO:0000256" key="3">
    <source>
        <dbReference type="ARBA" id="ARBA00022527"/>
    </source>
</evidence>
<dbReference type="GO" id="GO:0004674">
    <property type="term" value="F:protein serine/threonine kinase activity"/>
    <property type="evidence" value="ECO:0007669"/>
    <property type="project" value="UniProtKB-KW"/>
</dbReference>
<comment type="catalytic activity">
    <reaction evidence="17">
        <text>L-seryl-[protein] + ATP = O-phospho-L-seryl-[protein] + ADP + H(+)</text>
        <dbReference type="Rhea" id="RHEA:17989"/>
        <dbReference type="Rhea" id="RHEA-COMP:9863"/>
        <dbReference type="Rhea" id="RHEA-COMP:11604"/>
        <dbReference type="ChEBI" id="CHEBI:15378"/>
        <dbReference type="ChEBI" id="CHEBI:29999"/>
        <dbReference type="ChEBI" id="CHEBI:30616"/>
        <dbReference type="ChEBI" id="CHEBI:83421"/>
        <dbReference type="ChEBI" id="CHEBI:456216"/>
        <dbReference type="EC" id="2.7.11.1"/>
    </reaction>
</comment>
<dbReference type="InterPro" id="IPR001611">
    <property type="entry name" value="Leu-rich_rpt"/>
</dbReference>
<evidence type="ECO:0000256" key="7">
    <source>
        <dbReference type="ARBA" id="ARBA00022692"/>
    </source>
</evidence>
<dbReference type="InterPro" id="IPR008271">
    <property type="entry name" value="Ser/Thr_kinase_AS"/>
</dbReference>
<keyword evidence="11 22" id="KW-0418">Kinase</keyword>
<feature type="binding site" evidence="18">
    <location>
        <position position="753"/>
    </location>
    <ligand>
        <name>ATP</name>
        <dbReference type="ChEBI" id="CHEBI:30616"/>
    </ligand>
</feature>
<evidence type="ECO:0000256" key="19">
    <source>
        <dbReference type="SAM" id="Phobius"/>
    </source>
</evidence>
<evidence type="ECO:0000256" key="18">
    <source>
        <dbReference type="PROSITE-ProRule" id="PRU10141"/>
    </source>
</evidence>
<dbReference type="InterPro" id="IPR017441">
    <property type="entry name" value="Protein_kinase_ATP_BS"/>
</dbReference>
<organism evidence="22 23">
    <name type="scientific">Vigna unguiculata</name>
    <name type="common">Cowpea</name>
    <dbReference type="NCBI Taxonomy" id="3917"/>
    <lineage>
        <taxon>Eukaryota</taxon>
        <taxon>Viridiplantae</taxon>
        <taxon>Streptophyta</taxon>
        <taxon>Embryophyta</taxon>
        <taxon>Tracheophyta</taxon>
        <taxon>Spermatophyta</taxon>
        <taxon>Magnoliopsida</taxon>
        <taxon>eudicotyledons</taxon>
        <taxon>Gunneridae</taxon>
        <taxon>Pentapetalae</taxon>
        <taxon>rosids</taxon>
        <taxon>fabids</taxon>
        <taxon>Fabales</taxon>
        <taxon>Fabaceae</taxon>
        <taxon>Papilionoideae</taxon>
        <taxon>50 kb inversion clade</taxon>
        <taxon>NPAAA clade</taxon>
        <taxon>indigoferoid/millettioid clade</taxon>
        <taxon>Phaseoleae</taxon>
        <taxon>Vigna</taxon>
    </lineage>
</organism>
<dbReference type="Gene3D" id="3.30.200.20">
    <property type="entry name" value="Phosphorylase Kinase, domain 1"/>
    <property type="match status" value="1"/>
</dbReference>
<evidence type="ECO:0000256" key="15">
    <source>
        <dbReference type="ARBA" id="ARBA00023170"/>
    </source>
</evidence>
<dbReference type="SMART" id="SM00220">
    <property type="entry name" value="S_TKc"/>
    <property type="match status" value="1"/>
</dbReference>
<evidence type="ECO:0000259" key="21">
    <source>
        <dbReference type="PROSITE" id="PS50011"/>
    </source>
</evidence>
<evidence type="ECO:0000256" key="8">
    <source>
        <dbReference type="ARBA" id="ARBA00022729"/>
    </source>
</evidence>
<dbReference type="SUPFAM" id="SSF52058">
    <property type="entry name" value="L domain-like"/>
    <property type="match status" value="1"/>
</dbReference>
<evidence type="ECO:0000256" key="13">
    <source>
        <dbReference type="ARBA" id="ARBA00022989"/>
    </source>
</evidence>
<keyword evidence="3" id="KW-0723">Serine/threonine-protein kinase</keyword>
<dbReference type="PROSITE" id="PS00107">
    <property type="entry name" value="PROTEIN_KINASE_ATP"/>
    <property type="match status" value="1"/>
</dbReference>
<sequence>MWMSFYVAVLAVLLIQAHAQPGFISIDCGAEAGVNYNDSIFGINYVSDAEFINTGVSGTIASEEINRFNQKQLQKLRSFPEGKRNCYKISVTGGSKYLIRTVFVYGNYDGRNMPPQFDLLLGPSHWDTVTISNASISQFNEIIHVPSLDYVQICLINTGHGTPFITNIEFRTLKNDTYVTQFGSLELYNYLRCDLGSNTSYRYPVDVYDRIWNDRSWYACNFGQNWKPLNASIPDDSLNQTDYKPGATIMSTAVEPENDSAPLVISWQPQSESDQFYVYMHFTETQVLNTNQTRQFNVISNGELSIPNFSPQYHNVSTITIFSTSAISGNVINFSLERTKNSTLPPIISAIEIYRVIDLQEPETFQGDVDAITSIKSFYGVKRDWEGDPCVPVAYWWDGLSCSYDGNEQFPRITTLNLSSSGLSGKIHPSISNLTMLENLDLSNNNLNGEVPDFLSELQYLKIFLGQNPYVCEHGQCIENRKNIVMPLVASICGVLILLVAVAAILWILAKRKSKAWMVEKDQNEISQLYTEQDDSLQQFKKQKFSYSDEALEQFFWAIFMTLQLLSKCFPLHHVVVMNNFKQRDLSNNNLNGEVPDFLSELQYLKILNLEKNNLFGSIPLALVEKSKEGSLTLILGQNPYVCEHGQCIENRKNIVMPLVASICGVLILLVAVAAILWILAKRKSKAWMVEKDQNEISQLYTEQDDSLQQFKKQKFSYSDVSKFTNNFGTIVGKGGFGTVFLGYIYDTPIAVKMLSPSSCRGYEQFQAEVKLLMRVHHKNLTSLIGYCNQGINKSLIYEYMANGNLEEHLSGKHSKSKFLSWEERLRIAVDAALGLEYLQNGCKPPIIHRDVKSTNILLDEHFQAKLSDFGLSKVVPDDGRSHVSTVIAGTLGYLDPHYHSSNRLTQKSDVYSFGVVLLEIITNQAVMAGNEETGHISERVNSMISRGDIRAIVDPSLEGNFDINSAWKAVEIAMACVSPNPNERPTMSVVVIELQEALATELGRTNHDSGADSMYSVASLSVEVDTEFMPLAR</sequence>
<evidence type="ECO:0000256" key="10">
    <source>
        <dbReference type="ARBA" id="ARBA00022741"/>
    </source>
</evidence>
<keyword evidence="7 19" id="KW-0812">Transmembrane</keyword>
<evidence type="ECO:0000313" key="22">
    <source>
        <dbReference type="EMBL" id="QCE09022.1"/>
    </source>
</evidence>
<dbReference type="Gene3D" id="1.10.510.10">
    <property type="entry name" value="Transferase(Phosphotransferase) domain 1"/>
    <property type="match status" value="1"/>
</dbReference>
<dbReference type="CDD" id="cd14066">
    <property type="entry name" value="STKc_IRAK"/>
    <property type="match status" value="1"/>
</dbReference>
<dbReference type="FunFam" id="3.80.10.10:FF:000129">
    <property type="entry name" value="Leucine-rich repeat receptor-like kinase"/>
    <property type="match status" value="1"/>
</dbReference>
<dbReference type="Proteomes" id="UP000501690">
    <property type="component" value="Linkage Group LG10"/>
</dbReference>
<evidence type="ECO:0000313" key="23">
    <source>
        <dbReference type="Proteomes" id="UP000501690"/>
    </source>
</evidence>
<gene>
    <name evidence="22" type="ORF">DEO72_LG10g241</name>
</gene>